<reference evidence="2 3" key="1">
    <citation type="submission" date="2019-08" db="EMBL/GenBank/DDBJ databases">
        <title>In-depth cultivation of the pig gut microbiome towards novel bacterial diversity and tailored functional studies.</title>
        <authorList>
            <person name="Wylensek D."/>
            <person name="Hitch T.C.A."/>
            <person name="Clavel T."/>
        </authorList>
    </citation>
    <scope>NUCLEOTIDE SEQUENCE [LARGE SCALE GENOMIC DNA]</scope>
    <source>
        <strain evidence="2 3">CA-Schmier-601-WT-1</strain>
    </source>
</reference>
<dbReference type="GO" id="GO:0005886">
    <property type="term" value="C:plasma membrane"/>
    <property type="evidence" value="ECO:0007669"/>
    <property type="project" value="TreeGrafter"/>
</dbReference>
<proteinExistence type="predicted"/>
<comment type="caution">
    <text evidence="2">The sequence shown here is derived from an EMBL/GenBank/DDBJ whole genome shotgun (WGS) entry which is preliminary data.</text>
</comment>
<feature type="transmembrane region" description="Helical" evidence="1">
    <location>
        <begin position="35"/>
        <end position="56"/>
    </location>
</feature>
<dbReference type="PANTHER" id="PTHR34989">
    <property type="entry name" value="PROTEIN HDED"/>
    <property type="match status" value="1"/>
</dbReference>
<evidence type="ECO:0000313" key="3">
    <source>
        <dbReference type="Proteomes" id="UP000469325"/>
    </source>
</evidence>
<dbReference type="PANTHER" id="PTHR34989:SF1">
    <property type="entry name" value="PROTEIN HDED"/>
    <property type="match status" value="1"/>
</dbReference>
<dbReference type="Pfam" id="PF03729">
    <property type="entry name" value="DUF308"/>
    <property type="match status" value="2"/>
</dbReference>
<evidence type="ECO:0000313" key="2">
    <source>
        <dbReference type="EMBL" id="MST72545.1"/>
    </source>
</evidence>
<name>A0A6N7XR23_9ACTN</name>
<dbReference type="InterPro" id="IPR005325">
    <property type="entry name" value="DUF308_memb"/>
</dbReference>
<keyword evidence="3" id="KW-1185">Reference proteome</keyword>
<protein>
    <recommendedName>
        <fullName evidence="4">DUF308 domain-containing protein</fullName>
    </recommendedName>
</protein>
<dbReference type="Proteomes" id="UP000469325">
    <property type="component" value="Unassembled WGS sequence"/>
</dbReference>
<sequence length="177" mass="18264">MERMTTSKAGTIFAGIVSIALGLVLFMNPNGSTVAIVQIIGWALIVGGGFSLACALSSWNVILMQADLYMGLLGLLFGFLMVNMPGIFVAWLFILLGIYVIVLGFESLAAVNLAGRLTGSNSTGSRIGALLVIALGVVVMLSPMGSASIAMSITGIVLVALGIGKIMEGIRMPGRKG</sequence>
<dbReference type="RefSeq" id="WP_154434753.1">
    <property type="nucleotide sequence ID" value="NZ_VUNC01000003.1"/>
</dbReference>
<dbReference type="EMBL" id="VUNC01000003">
    <property type="protein sequence ID" value="MST72545.1"/>
    <property type="molecule type" value="Genomic_DNA"/>
</dbReference>
<accession>A0A6N7XR23</accession>
<feature type="transmembrane region" description="Helical" evidence="1">
    <location>
        <begin position="68"/>
        <end position="84"/>
    </location>
</feature>
<organism evidence="2 3">
    <name type="scientific">Olsenella porci</name>
    <dbReference type="NCBI Taxonomy" id="2652279"/>
    <lineage>
        <taxon>Bacteria</taxon>
        <taxon>Bacillati</taxon>
        <taxon>Actinomycetota</taxon>
        <taxon>Coriobacteriia</taxon>
        <taxon>Coriobacteriales</taxon>
        <taxon>Atopobiaceae</taxon>
        <taxon>Olsenella</taxon>
    </lineage>
</organism>
<evidence type="ECO:0000256" key="1">
    <source>
        <dbReference type="SAM" id="Phobius"/>
    </source>
</evidence>
<feature type="transmembrane region" description="Helical" evidence="1">
    <location>
        <begin position="147"/>
        <end position="167"/>
    </location>
</feature>
<feature type="transmembrane region" description="Helical" evidence="1">
    <location>
        <begin position="90"/>
        <end position="111"/>
    </location>
</feature>
<dbReference type="AlphaFoldDB" id="A0A6N7XR23"/>
<feature type="transmembrane region" description="Helical" evidence="1">
    <location>
        <begin position="12"/>
        <end position="29"/>
    </location>
</feature>
<dbReference type="InterPro" id="IPR052712">
    <property type="entry name" value="Acid_resist_chaperone_HdeD"/>
</dbReference>
<keyword evidence="1" id="KW-1133">Transmembrane helix</keyword>
<evidence type="ECO:0008006" key="4">
    <source>
        <dbReference type="Google" id="ProtNLM"/>
    </source>
</evidence>
<feature type="transmembrane region" description="Helical" evidence="1">
    <location>
        <begin position="123"/>
        <end position="141"/>
    </location>
</feature>
<gene>
    <name evidence="2" type="ORF">FYJ68_05410</name>
</gene>
<keyword evidence="1" id="KW-0472">Membrane</keyword>
<keyword evidence="1" id="KW-0812">Transmembrane</keyword>